<reference evidence="2" key="1">
    <citation type="submission" date="2017-09" db="EMBL/GenBank/DDBJ databases">
        <authorList>
            <person name="Varghese N."/>
            <person name="Submissions S."/>
        </authorList>
    </citation>
    <scope>NUCLEOTIDE SEQUENCE [LARGE SCALE GENOMIC DNA]</scope>
    <source>
        <strain evidence="2">DSM 27208</strain>
    </source>
</reference>
<evidence type="ECO:0000313" key="1">
    <source>
        <dbReference type="EMBL" id="SNZ12422.1"/>
    </source>
</evidence>
<accession>A0A285NSC6</accession>
<sequence length="133" mass="13950">MNRRQLLGSAAAAAGSGLAGCSLIKPSGDVALKVINYRDRELPVTTTISKGDETVFSQSHTLAANSDGLSENVTEHALVDVTKGTTFDVLVSVDGDPESLGSYTVSCIGSNETQAAIFVNLFERSIRVAQNEC</sequence>
<gene>
    <name evidence="1" type="ORF">SAMN06269185_1718</name>
</gene>
<dbReference type="AlphaFoldDB" id="A0A285NSC6"/>
<proteinExistence type="predicted"/>
<dbReference type="EMBL" id="OBEJ01000002">
    <property type="protein sequence ID" value="SNZ12422.1"/>
    <property type="molecule type" value="Genomic_DNA"/>
</dbReference>
<evidence type="ECO:0000313" key="2">
    <source>
        <dbReference type="Proteomes" id="UP000219453"/>
    </source>
</evidence>
<protein>
    <submittedName>
        <fullName evidence="1">Uncharacterized protein</fullName>
    </submittedName>
</protein>
<keyword evidence="2" id="KW-1185">Reference proteome</keyword>
<organism evidence="1 2">
    <name type="scientific">Natronoarchaeum philippinense</name>
    <dbReference type="NCBI Taxonomy" id="558529"/>
    <lineage>
        <taxon>Archaea</taxon>
        <taxon>Methanobacteriati</taxon>
        <taxon>Methanobacteriota</taxon>
        <taxon>Stenosarchaea group</taxon>
        <taxon>Halobacteria</taxon>
        <taxon>Halobacteriales</taxon>
        <taxon>Natronoarchaeaceae</taxon>
    </lineage>
</organism>
<name>A0A285NSC6_NATPI</name>
<dbReference type="PROSITE" id="PS51257">
    <property type="entry name" value="PROKAR_LIPOPROTEIN"/>
    <property type="match status" value="1"/>
</dbReference>
<dbReference type="Proteomes" id="UP000219453">
    <property type="component" value="Unassembled WGS sequence"/>
</dbReference>